<feature type="region of interest" description="Disordered" evidence="1">
    <location>
        <begin position="347"/>
        <end position="384"/>
    </location>
</feature>
<evidence type="ECO:0000256" key="1">
    <source>
        <dbReference type="SAM" id="MobiDB-lite"/>
    </source>
</evidence>
<feature type="region of interest" description="Disordered" evidence="1">
    <location>
        <begin position="275"/>
        <end position="331"/>
    </location>
</feature>
<evidence type="ECO:0000313" key="4">
    <source>
        <dbReference type="EMBL" id="KAE9046048.1"/>
    </source>
</evidence>
<dbReference type="Pfam" id="PF24923">
    <property type="entry name" value="ATP-grasp_IQCH"/>
    <property type="match status" value="1"/>
</dbReference>
<proteinExistence type="predicted"/>
<dbReference type="EMBL" id="QXFU01000206">
    <property type="protein sequence ID" value="KAE9040340.1"/>
    <property type="molecule type" value="Genomic_DNA"/>
</dbReference>
<evidence type="ECO:0000313" key="8">
    <source>
        <dbReference type="Proteomes" id="UP000435112"/>
    </source>
</evidence>
<evidence type="ECO:0000313" key="6">
    <source>
        <dbReference type="Proteomes" id="UP000429607"/>
    </source>
</evidence>
<dbReference type="PROSITE" id="PS50096">
    <property type="entry name" value="IQ"/>
    <property type="match status" value="1"/>
</dbReference>
<evidence type="ECO:0000259" key="2">
    <source>
        <dbReference type="Pfam" id="PF24923"/>
    </source>
</evidence>
<evidence type="ECO:0000313" key="5">
    <source>
        <dbReference type="EMBL" id="KAE9351145.1"/>
    </source>
</evidence>
<evidence type="ECO:0000313" key="3">
    <source>
        <dbReference type="EMBL" id="KAE9040340.1"/>
    </source>
</evidence>
<dbReference type="PANTHER" id="PTHR14465">
    <property type="entry name" value="IQ DOMAIN-CONTAINING PROTEIN H"/>
    <property type="match status" value="1"/>
</dbReference>
<dbReference type="AlphaFoldDB" id="A0A6A4FKM3"/>
<gene>
    <name evidence="4" type="ORF">PR001_g4719</name>
    <name evidence="3" type="ORF">PR002_g5013</name>
    <name evidence="5" type="ORF">PR003_g5023</name>
</gene>
<reference evidence="5 7" key="1">
    <citation type="submission" date="2018-08" db="EMBL/GenBank/DDBJ databases">
        <title>Genomic investigation of the strawberry pathogen Phytophthora fragariae indicates pathogenicity is determined by transcriptional variation in three key races.</title>
        <authorList>
            <person name="Adams T.M."/>
            <person name="Armitage A.D."/>
            <person name="Sobczyk M.K."/>
            <person name="Bates H.J."/>
            <person name="Dunwell J.M."/>
            <person name="Nellist C.F."/>
            <person name="Harrison R.J."/>
        </authorList>
    </citation>
    <scope>NUCLEOTIDE SEQUENCE [LARGE SCALE GENOMIC DNA]</scope>
    <source>
        <strain evidence="4 6">SCRP249</strain>
        <strain evidence="3 8">SCRP324</strain>
        <strain evidence="5 7">SCRP333</strain>
    </source>
</reference>
<protein>
    <recommendedName>
        <fullName evidence="2">IQCH-like ATP-grasp domain-containing protein</fullName>
    </recommendedName>
</protein>
<feature type="compositionally biased region" description="Pro residues" evidence="1">
    <location>
        <begin position="279"/>
        <end position="290"/>
    </location>
</feature>
<dbReference type="EMBL" id="QXFT01000200">
    <property type="protein sequence ID" value="KAE9351145.1"/>
    <property type="molecule type" value="Genomic_DNA"/>
</dbReference>
<dbReference type="Proteomes" id="UP000429607">
    <property type="component" value="Unassembled WGS sequence"/>
</dbReference>
<dbReference type="Gene3D" id="1.20.5.190">
    <property type="match status" value="1"/>
</dbReference>
<sequence>MEKVQQQHHVEDVGRLLLQTQEQLRVMREQMTAAAAAVEANASPMRHSAVVTTAEVQAFNAILQQTEAELRAKAELVLNGMVNSSSSAQNNQSQSGTLLPAVTVAAPPSTRHRSGYSNACRSRLAKSMDASSIPMEFFREQFRNSSVEIRRTLMPSPQHLQRHLGMHHGRLLRKKTTQHCRLLPSVNKVDPGAPTPELREEDAKHGVLNLVTRGFLPAYADLTPAFAGPGGGNDGSGGGVMKQRATRIYDRSEQSVRSTPFTQSTGYNLAALKFDLRAPPTPPPPAPEASPPTTAMTRRNSTRRGSARQGPSKVTMSFPESARADKSGRSVRQSSLVSAAVAAFTNQVDDLEDNRDRFSEQPDDEVSDEEQEDPENEKDEEAEMEELGANVDKIRGYNELLDAYSLHQFLIHKGRTMRDTPEFVSFRRVAQELWGSVEEALRALETLLTQYFVPLAYIDGQRLLSLASTGQPRFSKRELLSCIVNEEQVMAVLRRPGQRYKGRDRKRRAATTIQASVRMWSIHRRYVRSRASDISATKIQLAWRAFSCHTALKSRLRELRREQLDKWEAKMNDLKTRWSQIAGRRRVVVHVPSLSLDEHSRLSAENFAVQQNLQLTRICAAALDSNVDLLVYVSPFELTADVSQYFLKLLQLGGLADSRPRVKLVFPEQAARFPAHFSLSSVLLYSPHCMRRIRHYTAGKDAYLVMGLPGIEDQRLAIALDLPILGAPPPQALPLLTRSGGKRLLIRADVNVPTGTYELYDEHELFAALAKLAVAHMDQPKWLLKLDYDPLGVGEAVVDLSGMQAMRELRREKRTPEYWRQPGPRDAASKLVLAELERPGMLARLAMPMHTEVFPSWREYTEAINHFGCVIEAVPPTSFVPSPETASSSVDPAYVRANLFIDPDGTVHTTSTQNVLASGGGLNRKTVAFTFPQSAAPHEAVTGACNAVGKLLVETNVWGYVSLDFVVFQDDKSGGAPRLWALAVHPFLTDSAASFACFHLLARGVLDASSGVYRVAANQNSLAAVNSGRSATTDLLLREASLMKGVQAGTPRCYVVCSYVFHPHVTTMQYTAFFHACRLHGVCFDVERTLGTLFLLADSLTAGVFGVLSVGETTDGALAFMRTALEVIGREAGATIEMATSTSRPGSARSGNFAQVLSAVRASTGGGKGDRLGKMRRLRR</sequence>
<dbReference type="Proteomes" id="UP000435112">
    <property type="component" value="Unassembled WGS sequence"/>
</dbReference>
<comment type="caution">
    <text evidence="5">The sequence shown here is derived from an EMBL/GenBank/DDBJ whole genome shotgun (WGS) entry which is preliminary data.</text>
</comment>
<dbReference type="InterPro" id="IPR038752">
    <property type="entry name" value="IQCH"/>
</dbReference>
<dbReference type="EMBL" id="QXFV01000198">
    <property type="protein sequence ID" value="KAE9046048.1"/>
    <property type="molecule type" value="Genomic_DNA"/>
</dbReference>
<accession>A0A6A4FKM3</accession>
<dbReference type="PANTHER" id="PTHR14465:SF0">
    <property type="entry name" value="IQ DOMAIN-CONTAINING PROTEIN H"/>
    <property type="match status" value="1"/>
</dbReference>
<dbReference type="InterPro" id="IPR056855">
    <property type="entry name" value="ATP-grasp_IQCH"/>
</dbReference>
<name>A0A6A4FKM3_9STRA</name>
<feature type="domain" description="IQCH-like ATP-grasp" evidence="2">
    <location>
        <begin position="737"/>
        <end position="1008"/>
    </location>
</feature>
<keyword evidence="7" id="KW-1185">Reference proteome</keyword>
<organism evidence="5 7">
    <name type="scientific">Phytophthora rubi</name>
    <dbReference type="NCBI Taxonomy" id="129364"/>
    <lineage>
        <taxon>Eukaryota</taxon>
        <taxon>Sar</taxon>
        <taxon>Stramenopiles</taxon>
        <taxon>Oomycota</taxon>
        <taxon>Peronosporomycetes</taxon>
        <taxon>Peronosporales</taxon>
        <taxon>Peronosporaceae</taxon>
        <taxon>Phytophthora</taxon>
    </lineage>
</organism>
<dbReference type="OrthoDB" id="2117703at2759"/>
<evidence type="ECO:0000313" key="7">
    <source>
        <dbReference type="Proteomes" id="UP000434957"/>
    </source>
</evidence>
<dbReference type="Proteomes" id="UP000434957">
    <property type="component" value="Unassembled WGS sequence"/>
</dbReference>
<feature type="compositionally biased region" description="Acidic residues" evidence="1">
    <location>
        <begin position="361"/>
        <end position="384"/>
    </location>
</feature>